<dbReference type="AlphaFoldDB" id="A0A397JBY6"/>
<dbReference type="Proteomes" id="UP000266861">
    <property type="component" value="Unassembled WGS sequence"/>
</dbReference>
<sequence length="69" mass="8602">MINIEKQEEKSYDEDKYKYECKRTKIVDIKSNSWITRRCNMMNIGDQDDCYDEKREEVKKMEFDEYEEI</sequence>
<proteinExistence type="predicted"/>
<dbReference type="EMBL" id="PQFF01000056">
    <property type="protein sequence ID" value="RHZ85845.1"/>
    <property type="molecule type" value="Genomic_DNA"/>
</dbReference>
<evidence type="ECO:0000313" key="2">
    <source>
        <dbReference type="Proteomes" id="UP000266861"/>
    </source>
</evidence>
<protein>
    <submittedName>
        <fullName evidence="1">Uncharacterized protein</fullName>
    </submittedName>
</protein>
<gene>
    <name evidence="1" type="ORF">Glove_59g81</name>
</gene>
<accession>A0A397JBY6</accession>
<reference evidence="1 2" key="1">
    <citation type="submission" date="2018-08" db="EMBL/GenBank/DDBJ databases">
        <title>Genome and evolution of the arbuscular mycorrhizal fungus Diversispora epigaea (formerly Glomus versiforme) and its bacterial endosymbionts.</title>
        <authorList>
            <person name="Sun X."/>
            <person name="Fei Z."/>
            <person name="Harrison M."/>
        </authorList>
    </citation>
    <scope>NUCLEOTIDE SEQUENCE [LARGE SCALE GENOMIC DNA]</scope>
    <source>
        <strain evidence="1 2">IT104</strain>
    </source>
</reference>
<keyword evidence="2" id="KW-1185">Reference proteome</keyword>
<evidence type="ECO:0000313" key="1">
    <source>
        <dbReference type="EMBL" id="RHZ85845.1"/>
    </source>
</evidence>
<name>A0A397JBY6_9GLOM</name>
<comment type="caution">
    <text evidence="1">The sequence shown here is derived from an EMBL/GenBank/DDBJ whole genome shotgun (WGS) entry which is preliminary data.</text>
</comment>
<organism evidence="1 2">
    <name type="scientific">Diversispora epigaea</name>
    <dbReference type="NCBI Taxonomy" id="1348612"/>
    <lineage>
        <taxon>Eukaryota</taxon>
        <taxon>Fungi</taxon>
        <taxon>Fungi incertae sedis</taxon>
        <taxon>Mucoromycota</taxon>
        <taxon>Glomeromycotina</taxon>
        <taxon>Glomeromycetes</taxon>
        <taxon>Diversisporales</taxon>
        <taxon>Diversisporaceae</taxon>
        <taxon>Diversispora</taxon>
    </lineage>
</organism>